<comment type="caution">
    <text evidence="1">The sequence shown here is derived from an EMBL/GenBank/DDBJ whole genome shotgun (WGS) entry which is preliminary data.</text>
</comment>
<organism evidence="1 2">
    <name type="scientific">Bauhinia variegata</name>
    <name type="common">Purple orchid tree</name>
    <name type="synonym">Phanera variegata</name>
    <dbReference type="NCBI Taxonomy" id="167791"/>
    <lineage>
        <taxon>Eukaryota</taxon>
        <taxon>Viridiplantae</taxon>
        <taxon>Streptophyta</taxon>
        <taxon>Embryophyta</taxon>
        <taxon>Tracheophyta</taxon>
        <taxon>Spermatophyta</taxon>
        <taxon>Magnoliopsida</taxon>
        <taxon>eudicotyledons</taxon>
        <taxon>Gunneridae</taxon>
        <taxon>Pentapetalae</taxon>
        <taxon>rosids</taxon>
        <taxon>fabids</taxon>
        <taxon>Fabales</taxon>
        <taxon>Fabaceae</taxon>
        <taxon>Cercidoideae</taxon>
        <taxon>Cercideae</taxon>
        <taxon>Bauhiniinae</taxon>
        <taxon>Bauhinia</taxon>
    </lineage>
</organism>
<protein>
    <submittedName>
        <fullName evidence="1">Uncharacterized protein</fullName>
    </submittedName>
</protein>
<reference evidence="1 2" key="1">
    <citation type="journal article" date="2022" name="DNA Res.">
        <title>Chromosomal-level genome assembly of the orchid tree Bauhinia variegata (Leguminosae; Cercidoideae) supports the allotetraploid origin hypothesis of Bauhinia.</title>
        <authorList>
            <person name="Zhong Y."/>
            <person name="Chen Y."/>
            <person name="Zheng D."/>
            <person name="Pang J."/>
            <person name="Liu Y."/>
            <person name="Luo S."/>
            <person name="Meng S."/>
            <person name="Qian L."/>
            <person name="Wei D."/>
            <person name="Dai S."/>
            <person name="Zhou R."/>
        </authorList>
    </citation>
    <scope>NUCLEOTIDE SEQUENCE [LARGE SCALE GENOMIC DNA]</scope>
    <source>
        <strain evidence="1">BV-YZ2020</strain>
    </source>
</reference>
<dbReference type="Proteomes" id="UP000828941">
    <property type="component" value="Chromosome 14"/>
</dbReference>
<evidence type="ECO:0000313" key="1">
    <source>
        <dbReference type="EMBL" id="KAI4297956.1"/>
    </source>
</evidence>
<evidence type="ECO:0000313" key="2">
    <source>
        <dbReference type="Proteomes" id="UP000828941"/>
    </source>
</evidence>
<dbReference type="EMBL" id="CM039439">
    <property type="protein sequence ID" value="KAI4297956.1"/>
    <property type="molecule type" value="Genomic_DNA"/>
</dbReference>
<accession>A0ACB9KLC3</accession>
<name>A0ACB9KLC3_BAUVA</name>
<gene>
    <name evidence="1" type="ORF">L6164_037809</name>
</gene>
<proteinExistence type="predicted"/>
<keyword evidence="2" id="KW-1185">Reference proteome</keyword>
<sequence>MHEEAALGARRRARALVLSVEEEAYARTRGRLFDVALAVLPAYLLSDLRALDEGLASVRPLVANSPEVFLSDFFSASVYEKEWRIRRESSELIRFGLLWKIYDLVAEKGVAWSPPCLQEHLPGFRGWLLGGVSGMDFLVEPDGLTRGIIIRL</sequence>